<comment type="cofactor">
    <cofactor evidence="1">
        <name>Zn(2+)</name>
        <dbReference type="ChEBI" id="CHEBI:29105"/>
    </cofactor>
</comment>
<dbReference type="NCBIfam" id="NF008113">
    <property type="entry name" value="PRK10860.1"/>
    <property type="match status" value="1"/>
</dbReference>
<evidence type="ECO:0000256" key="3">
    <source>
        <dbReference type="ARBA" id="ARBA00011738"/>
    </source>
</evidence>
<keyword evidence="7" id="KW-0479">Metal-binding</keyword>
<dbReference type="GO" id="GO:0052717">
    <property type="term" value="F:tRNA-specific adenosine-34 deaminase activity"/>
    <property type="evidence" value="ECO:0007669"/>
    <property type="project" value="UniProtKB-EC"/>
</dbReference>
<dbReference type="PANTHER" id="PTHR11079">
    <property type="entry name" value="CYTOSINE DEAMINASE FAMILY MEMBER"/>
    <property type="match status" value="1"/>
</dbReference>
<dbReference type="EC" id="3.5.4.33" evidence="4"/>
<evidence type="ECO:0000256" key="1">
    <source>
        <dbReference type="ARBA" id="ARBA00001947"/>
    </source>
</evidence>
<accession>A0A381U6S9</accession>
<evidence type="ECO:0000313" key="12">
    <source>
        <dbReference type="EMBL" id="SVA23945.1"/>
    </source>
</evidence>
<evidence type="ECO:0000256" key="9">
    <source>
        <dbReference type="ARBA" id="ARBA00022833"/>
    </source>
</evidence>
<feature type="domain" description="CMP/dCMP-type deaminase" evidence="11">
    <location>
        <begin position="1"/>
        <end position="106"/>
    </location>
</feature>
<evidence type="ECO:0000256" key="2">
    <source>
        <dbReference type="ARBA" id="ARBA00010669"/>
    </source>
</evidence>
<protein>
    <recommendedName>
        <fullName evidence="5">tRNA-specific adenosine deaminase 2</fullName>
        <ecNumber evidence="4">3.5.4.33</ecNumber>
    </recommendedName>
</protein>
<evidence type="ECO:0000256" key="6">
    <source>
        <dbReference type="ARBA" id="ARBA00022694"/>
    </source>
</evidence>
<evidence type="ECO:0000256" key="8">
    <source>
        <dbReference type="ARBA" id="ARBA00022801"/>
    </source>
</evidence>
<evidence type="ECO:0000259" key="11">
    <source>
        <dbReference type="PROSITE" id="PS51747"/>
    </source>
</evidence>
<organism evidence="12">
    <name type="scientific">marine metagenome</name>
    <dbReference type="NCBI Taxonomy" id="408172"/>
    <lineage>
        <taxon>unclassified sequences</taxon>
        <taxon>metagenomes</taxon>
        <taxon>ecological metagenomes</taxon>
    </lineage>
</organism>
<dbReference type="InterPro" id="IPR016193">
    <property type="entry name" value="Cytidine_deaminase-like"/>
</dbReference>
<reference evidence="12" key="1">
    <citation type="submission" date="2018-05" db="EMBL/GenBank/DDBJ databases">
        <authorList>
            <person name="Lanie J.A."/>
            <person name="Ng W.-L."/>
            <person name="Kazmierczak K.M."/>
            <person name="Andrzejewski T.M."/>
            <person name="Davidsen T.M."/>
            <person name="Wayne K.J."/>
            <person name="Tettelin H."/>
            <person name="Glass J.I."/>
            <person name="Rusch D."/>
            <person name="Podicherti R."/>
            <person name="Tsui H.-C.T."/>
            <person name="Winkler M.E."/>
        </authorList>
    </citation>
    <scope>NUCLEOTIDE SEQUENCE</scope>
</reference>
<dbReference type="Gene3D" id="3.40.140.10">
    <property type="entry name" value="Cytidine Deaminase, domain 2"/>
    <property type="match status" value="1"/>
</dbReference>
<dbReference type="InterPro" id="IPR058535">
    <property type="entry name" value="MafB19-deam"/>
</dbReference>
<dbReference type="PROSITE" id="PS51747">
    <property type="entry name" value="CYT_DCMP_DEAMINASES_2"/>
    <property type="match status" value="1"/>
</dbReference>
<keyword evidence="6" id="KW-0819">tRNA processing</keyword>
<dbReference type="AlphaFoldDB" id="A0A381U6S9"/>
<evidence type="ECO:0000256" key="10">
    <source>
        <dbReference type="ARBA" id="ARBA00048045"/>
    </source>
</evidence>
<dbReference type="InterPro" id="IPR028883">
    <property type="entry name" value="tRNA_aden_deaminase"/>
</dbReference>
<dbReference type="EMBL" id="UINC01005851">
    <property type="protein sequence ID" value="SVA23945.1"/>
    <property type="molecule type" value="Genomic_DNA"/>
</dbReference>
<evidence type="ECO:0000256" key="4">
    <source>
        <dbReference type="ARBA" id="ARBA00012740"/>
    </source>
</evidence>
<dbReference type="PANTHER" id="PTHR11079:SF202">
    <property type="entry name" value="TRNA-SPECIFIC ADENOSINE DEAMINASE"/>
    <property type="match status" value="1"/>
</dbReference>
<dbReference type="InterPro" id="IPR002125">
    <property type="entry name" value="CMP_dCMP_dom"/>
</dbReference>
<dbReference type="InterPro" id="IPR016192">
    <property type="entry name" value="APOBEC/CMP_deaminase_Zn-bd"/>
</dbReference>
<comment type="catalytic activity">
    <reaction evidence="10">
        <text>adenosine(34) in tRNA + H2O + H(+) = inosine(34) in tRNA + NH4(+)</text>
        <dbReference type="Rhea" id="RHEA:43168"/>
        <dbReference type="Rhea" id="RHEA-COMP:10373"/>
        <dbReference type="Rhea" id="RHEA-COMP:10374"/>
        <dbReference type="ChEBI" id="CHEBI:15377"/>
        <dbReference type="ChEBI" id="CHEBI:15378"/>
        <dbReference type="ChEBI" id="CHEBI:28938"/>
        <dbReference type="ChEBI" id="CHEBI:74411"/>
        <dbReference type="ChEBI" id="CHEBI:82852"/>
        <dbReference type="EC" id="3.5.4.33"/>
    </reaction>
</comment>
<evidence type="ECO:0000256" key="7">
    <source>
        <dbReference type="ARBA" id="ARBA00022723"/>
    </source>
</evidence>
<gene>
    <name evidence="12" type="ORF">METZ01_LOCUS76799</name>
</gene>
<keyword evidence="8" id="KW-0378">Hydrolase</keyword>
<name>A0A381U6S9_9ZZZZ</name>
<dbReference type="GO" id="GO:0008270">
    <property type="term" value="F:zinc ion binding"/>
    <property type="evidence" value="ECO:0007669"/>
    <property type="project" value="InterPro"/>
</dbReference>
<dbReference type="PROSITE" id="PS00903">
    <property type="entry name" value="CYT_DCMP_DEAMINASES_1"/>
    <property type="match status" value="1"/>
</dbReference>
<comment type="subunit">
    <text evidence="3">Homodimer.</text>
</comment>
<dbReference type="HAMAP" id="MF_00972">
    <property type="entry name" value="tRNA_aden_deaminase"/>
    <property type="match status" value="1"/>
</dbReference>
<keyword evidence="9" id="KW-0862">Zinc</keyword>
<comment type="similarity">
    <text evidence="2">Belongs to the cytidine and deoxycytidylate deaminase family. ADAT2 subfamily.</text>
</comment>
<dbReference type="SUPFAM" id="SSF53927">
    <property type="entry name" value="Cytidine deaminase-like"/>
    <property type="match status" value="1"/>
</dbReference>
<evidence type="ECO:0000256" key="5">
    <source>
        <dbReference type="ARBA" id="ARBA00019216"/>
    </source>
</evidence>
<dbReference type="GO" id="GO:0002100">
    <property type="term" value="P:tRNA wobble adenosine to inosine editing"/>
    <property type="evidence" value="ECO:0007669"/>
    <property type="project" value="InterPro"/>
</dbReference>
<dbReference type="Pfam" id="PF14437">
    <property type="entry name" value="MafB19-deam"/>
    <property type="match status" value="1"/>
</dbReference>
<dbReference type="CDD" id="cd01285">
    <property type="entry name" value="nucleoside_deaminase"/>
    <property type="match status" value="1"/>
</dbReference>
<proteinExistence type="inferred from homology"/>
<sequence>MEAALDQAKLAVSADEVPVGAVVVYDDEIIGQGYNQSRTMADPTAHAEIVALRAACAFANNYRLPGATVYVTLEPCLMCIGSLIHARVYRLVYGAAEPKTGAIESTCRTLDDLPHNHAMKVSTGVLETECKCLVQNFFRARR</sequence>